<dbReference type="eggNOG" id="COG0399">
    <property type="taxonomic scope" value="Bacteria"/>
</dbReference>
<feature type="modified residue" description="N6-(pyridoxal phosphate)lysine" evidence="2">
    <location>
        <position position="188"/>
    </location>
</feature>
<dbReference type="AlphaFoldDB" id="A0A0A3I6J2"/>
<dbReference type="InterPro" id="IPR000653">
    <property type="entry name" value="DegT/StrS_aminotransferase"/>
</dbReference>
<dbReference type="GO" id="GO:0000271">
    <property type="term" value="P:polysaccharide biosynthetic process"/>
    <property type="evidence" value="ECO:0007669"/>
    <property type="project" value="TreeGrafter"/>
</dbReference>
<dbReference type="InterPro" id="IPR015421">
    <property type="entry name" value="PyrdxlP-dep_Trfase_major"/>
</dbReference>
<dbReference type="GO" id="GO:0008483">
    <property type="term" value="F:transaminase activity"/>
    <property type="evidence" value="ECO:0007669"/>
    <property type="project" value="TreeGrafter"/>
</dbReference>
<dbReference type="Gene3D" id="3.40.640.10">
    <property type="entry name" value="Type I PLP-dependent aspartate aminotransferase-like (Major domain)"/>
    <property type="match status" value="1"/>
</dbReference>
<dbReference type="GO" id="GO:0030170">
    <property type="term" value="F:pyridoxal phosphate binding"/>
    <property type="evidence" value="ECO:0007669"/>
    <property type="project" value="TreeGrafter"/>
</dbReference>
<dbReference type="OrthoDB" id="9810913at2"/>
<evidence type="ECO:0000256" key="1">
    <source>
        <dbReference type="PIRSR" id="PIRSR000390-1"/>
    </source>
</evidence>
<dbReference type="Proteomes" id="UP000030416">
    <property type="component" value="Unassembled WGS sequence"/>
</dbReference>
<sequence>MSIIGKGSNENWICRDPIPHNRPTLGKSEEKFAINILRSGWLAQGSAVETFEREFCEFLEIPEDCAVAVSSGTAALYLSLLVNGAKNRTVAYPAYTCSALRNAVGLVGGNHALVDSQSQSPNMNIEQVPKHASIAIIPHMYGIPQEIPYNLQQLLTIEDCAQSLGARVNEKYTGLQGDLGVFSFFATKLMTSGGQGGMIIAKDPAIIQEIKDYRLFDKRSDEKLRFNFQMTDLQAAIGIAQIRQFPSFIKRREEIYQQYKEAGLPLLDGPPNITPVRFRAIIQTTKQNELITALRLNNITSVIPLQEWELLGPKNMYTNAYHWTQNLVSLPIYPTLKDVEVKLILEITKNIL</sequence>
<keyword evidence="2 3" id="KW-0663">Pyridoxal phosphate</keyword>
<proteinExistence type="inferred from homology"/>
<evidence type="ECO:0000313" key="5">
    <source>
        <dbReference type="Proteomes" id="UP000030416"/>
    </source>
</evidence>
<accession>A0A0A3I6J2</accession>
<dbReference type="PANTHER" id="PTHR30244:SF34">
    <property type="entry name" value="DTDP-4-AMINO-4,6-DIDEOXYGALACTOSE TRANSAMINASE"/>
    <property type="match status" value="1"/>
</dbReference>
<comment type="caution">
    <text evidence="4">The sequence shown here is derived from an EMBL/GenBank/DDBJ whole genome shotgun (WGS) entry which is preliminary data.</text>
</comment>
<name>A0A0A3I6J2_9BACL</name>
<dbReference type="EMBL" id="JPVN01000012">
    <property type="protein sequence ID" value="KGR78298.1"/>
    <property type="molecule type" value="Genomic_DNA"/>
</dbReference>
<comment type="similarity">
    <text evidence="3">Belongs to the DegT/DnrJ/EryC1 family.</text>
</comment>
<reference evidence="4 5" key="1">
    <citation type="submission" date="2014-02" db="EMBL/GenBank/DDBJ databases">
        <title>Draft genome sequence of Lysinibacillus manganicus DSM 26584T.</title>
        <authorList>
            <person name="Zhang F."/>
            <person name="Wang G."/>
            <person name="Zhang L."/>
        </authorList>
    </citation>
    <scope>NUCLEOTIDE SEQUENCE [LARGE SCALE GENOMIC DNA]</scope>
    <source>
        <strain evidence="4 5">DSM 26584</strain>
    </source>
</reference>
<protein>
    <submittedName>
        <fullName evidence="4">Uncharacterized protein</fullName>
    </submittedName>
</protein>
<evidence type="ECO:0000313" key="4">
    <source>
        <dbReference type="EMBL" id="KGR78298.1"/>
    </source>
</evidence>
<dbReference type="Pfam" id="PF01041">
    <property type="entry name" value="DegT_DnrJ_EryC1"/>
    <property type="match status" value="1"/>
</dbReference>
<feature type="active site" description="Proton acceptor" evidence="1">
    <location>
        <position position="188"/>
    </location>
</feature>
<dbReference type="SUPFAM" id="SSF53383">
    <property type="entry name" value="PLP-dependent transferases"/>
    <property type="match status" value="1"/>
</dbReference>
<dbReference type="PANTHER" id="PTHR30244">
    <property type="entry name" value="TRANSAMINASE"/>
    <property type="match status" value="1"/>
</dbReference>
<dbReference type="STRING" id="1384049.CD29_11280"/>
<keyword evidence="5" id="KW-1185">Reference proteome</keyword>
<dbReference type="InterPro" id="IPR015424">
    <property type="entry name" value="PyrdxlP-dep_Trfase"/>
</dbReference>
<evidence type="ECO:0000256" key="3">
    <source>
        <dbReference type="RuleBase" id="RU004508"/>
    </source>
</evidence>
<evidence type="ECO:0000256" key="2">
    <source>
        <dbReference type="PIRSR" id="PIRSR000390-2"/>
    </source>
</evidence>
<dbReference type="RefSeq" id="WP_036186507.1">
    <property type="nucleotide sequence ID" value="NZ_AVDA01000012.1"/>
</dbReference>
<organism evidence="4 5">
    <name type="scientific">Ureibacillus manganicus DSM 26584</name>
    <dbReference type="NCBI Taxonomy" id="1384049"/>
    <lineage>
        <taxon>Bacteria</taxon>
        <taxon>Bacillati</taxon>
        <taxon>Bacillota</taxon>
        <taxon>Bacilli</taxon>
        <taxon>Bacillales</taxon>
        <taxon>Caryophanaceae</taxon>
        <taxon>Ureibacillus</taxon>
    </lineage>
</organism>
<dbReference type="PIRSF" id="PIRSF000390">
    <property type="entry name" value="PLP_StrS"/>
    <property type="match status" value="1"/>
</dbReference>
<gene>
    <name evidence="4" type="ORF">CD29_11280</name>
</gene>